<name>B9LZA5_GEODF</name>
<reference evidence="3 4" key="1">
    <citation type="submission" date="2009-01" db="EMBL/GenBank/DDBJ databases">
        <title>Complete sequence of Geobacter sp. FRC-32.</title>
        <authorList>
            <consortium name="US DOE Joint Genome Institute"/>
            <person name="Lucas S."/>
            <person name="Copeland A."/>
            <person name="Lapidus A."/>
            <person name="Glavina del Rio T."/>
            <person name="Dalin E."/>
            <person name="Tice H."/>
            <person name="Bruce D."/>
            <person name="Goodwin L."/>
            <person name="Pitluck S."/>
            <person name="Saunders E."/>
            <person name="Brettin T."/>
            <person name="Detter J.C."/>
            <person name="Han C."/>
            <person name="Larimer F."/>
            <person name="Land M."/>
            <person name="Hauser L."/>
            <person name="Kyrpides N."/>
            <person name="Ovchinnikova G."/>
            <person name="Kostka J."/>
            <person name="Richardson P."/>
        </authorList>
    </citation>
    <scope>NUCLEOTIDE SEQUENCE [LARGE SCALE GENOMIC DNA]</scope>
    <source>
        <strain evidence="4">DSM 22248 / JCM 15807 / FRC-32</strain>
    </source>
</reference>
<evidence type="ECO:0000313" key="3">
    <source>
        <dbReference type="EMBL" id="ACM20658.1"/>
    </source>
</evidence>
<proteinExistence type="predicted"/>
<sequence length="231" mass="24889">MKKVLSLITVMFFLLLPALSWSASVRPGAYVSGFIGVSVPRDASVNSSQFASDGSMLNATDEVEFDPGINIGGTGGYDFGFLRLEGELSFKYSEINRITDTADGFRFGNPDGNIGVFAMMGNAFFDLHNPGPVTPYVGGGVGFATLHLSDTFGTDVTTSGPERIFLYPEDDDMVFAYQAGAGVGIALNRRLTLDIGYRYFGTSRARFGDGFDTADLRYESHNAAVGLRVKF</sequence>
<protein>
    <submittedName>
        <fullName evidence="3">Outer membrane channel, putative</fullName>
    </submittedName>
</protein>
<feature type="domain" description="Outer membrane protein beta-barrel" evidence="2">
    <location>
        <begin position="13"/>
        <end position="231"/>
    </location>
</feature>
<dbReference type="KEGG" id="geo:Geob_2304"/>
<dbReference type="InterPro" id="IPR027385">
    <property type="entry name" value="Beta-barrel_OMP"/>
</dbReference>
<dbReference type="Gene3D" id="2.40.160.20">
    <property type="match status" value="1"/>
</dbReference>
<dbReference type="STRING" id="316067.Geob_2304"/>
<organism evidence="3 4">
    <name type="scientific">Geotalea daltonii (strain DSM 22248 / JCM 15807 / FRC-32)</name>
    <name type="common">Geobacter daltonii</name>
    <dbReference type="NCBI Taxonomy" id="316067"/>
    <lineage>
        <taxon>Bacteria</taxon>
        <taxon>Pseudomonadati</taxon>
        <taxon>Thermodesulfobacteriota</taxon>
        <taxon>Desulfuromonadia</taxon>
        <taxon>Geobacterales</taxon>
        <taxon>Geobacteraceae</taxon>
        <taxon>Geotalea</taxon>
    </lineage>
</organism>
<dbReference type="EMBL" id="CP001390">
    <property type="protein sequence ID" value="ACM20658.1"/>
    <property type="molecule type" value="Genomic_DNA"/>
</dbReference>
<dbReference type="eggNOG" id="COG3637">
    <property type="taxonomic scope" value="Bacteria"/>
</dbReference>
<evidence type="ECO:0000259" key="2">
    <source>
        <dbReference type="Pfam" id="PF13505"/>
    </source>
</evidence>
<keyword evidence="4" id="KW-1185">Reference proteome</keyword>
<dbReference type="Proteomes" id="UP000007721">
    <property type="component" value="Chromosome"/>
</dbReference>
<dbReference type="HOGENOM" id="CLU_057473_3_0_7"/>
<dbReference type="InterPro" id="IPR011250">
    <property type="entry name" value="OMP/PagP_B-barrel"/>
</dbReference>
<accession>B9LZA5</accession>
<keyword evidence="1" id="KW-0732">Signal</keyword>
<dbReference type="OrthoDB" id="5451288at2"/>
<dbReference type="RefSeq" id="WP_012647387.1">
    <property type="nucleotide sequence ID" value="NC_011979.1"/>
</dbReference>
<evidence type="ECO:0000313" key="4">
    <source>
        <dbReference type="Proteomes" id="UP000007721"/>
    </source>
</evidence>
<dbReference type="AlphaFoldDB" id="B9LZA5"/>
<dbReference type="Pfam" id="PF13505">
    <property type="entry name" value="OMP_b-brl"/>
    <property type="match status" value="1"/>
</dbReference>
<dbReference type="SUPFAM" id="SSF56925">
    <property type="entry name" value="OMPA-like"/>
    <property type="match status" value="1"/>
</dbReference>
<evidence type="ECO:0000256" key="1">
    <source>
        <dbReference type="ARBA" id="ARBA00022729"/>
    </source>
</evidence>
<gene>
    <name evidence="3" type="ordered locus">Geob_2304</name>
</gene>